<dbReference type="PANTHER" id="PTHR15020">
    <property type="entry name" value="FLAVIN REDUCTASE-RELATED"/>
    <property type="match status" value="1"/>
</dbReference>
<dbReference type="Pfam" id="PF13460">
    <property type="entry name" value="NAD_binding_10"/>
    <property type="match status" value="1"/>
</dbReference>
<evidence type="ECO:0000313" key="3">
    <source>
        <dbReference type="Proteomes" id="UP000308199"/>
    </source>
</evidence>
<comment type="caution">
    <text evidence="2">The sequence shown here is derived from an EMBL/GenBank/DDBJ whole genome shotgun (WGS) entry which is preliminary data.</text>
</comment>
<evidence type="ECO:0000313" key="2">
    <source>
        <dbReference type="EMBL" id="THH04024.1"/>
    </source>
</evidence>
<feature type="domain" description="NAD(P)-binding" evidence="1">
    <location>
        <begin position="7"/>
        <end position="180"/>
    </location>
</feature>
<evidence type="ECO:0000259" key="1">
    <source>
        <dbReference type="Pfam" id="PF13460"/>
    </source>
</evidence>
<dbReference type="OrthoDB" id="63935at2759"/>
<dbReference type="EMBL" id="SGPK01000385">
    <property type="protein sequence ID" value="THH04024.1"/>
    <property type="molecule type" value="Genomic_DNA"/>
</dbReference>
<proteinExistence type="predicted"/>
<gene>
    <name evidence="2" type="ORF">EW145_g5823</name>
</gene>
<accession>A0A4S4KYS0</accession>
<dbReference type="InterPro" id="IPR016040">
    <property type="entry name" value="NAD(P)-bd_dom"/>
</dbReference>
<dbReference type="AlphaFoldDB" id="A0A4S4KYS0"/>
<dbReference type="InterPro" id="IPR036291">
    <property type="entry name" value="NAD(P)-bd_dom_sf"/>
</dbReference>
<dbReference type="Proteomes" id="UP000308199">
    <property type="component" value="Unassembled WGS sequence"/>
</dbReference>
<protein>
    <recommendedName>
        <fullName evidence="1">NAD(P)-binding domain-containing protein</fullName>
    </recommendedName>
</protein>
<organism evidence="2 3">
    <name type="scientific">Phellinidium pouzarii</name>
    <dbReference type="NCBI Taxonomy" id="167371"/>
    <lineage>
        <taxon>Eukaryota</taxon>
        <taxon>Fungi</taxon>
        <taxon>Dikarya</taxon>
        <taxon>Basidiomycota</taxon>
        <taxon>Agaricomycotina</taxon>
        <taxon>Agaricomycetes</taxon>
        <taxon>Hymenochaetales</taxon>
        <taxon>Hymenochaetaceae</taxon>
        <taxon>Phellinidium</taxon>
    </lineage>
</organism>
<name>A0A4S4KYS0_9AGAM</name>
<reference evidence="2 3" key="1">
    <citation type="submission" date="2019-02" db="EMBL/GenBank/DDBJ databases">
        <title>Genome sequencing of the rare red list fungi Phellinidium pouzarii.</title>
        <authorList>
            <person name="Buettner E."/>
            <person name="Kellner H."/>
        </authorList>
    </citation>
    <scope>NUCLEOTIDE SEQUENCE [LARGE SCALE GENOMIC DNA]</scope>
    <source>
        <strain evidence="2 3">DSM 108285</strain>
    </source>
</reference>
<dbReference type="PANTHER" id="PTHR15020:SF50">
    <property type="entry name" value="UPF0659 PROTEIN YMR090W"/>
    <property type="match status" value="1"/>
</dbReference>
<keyword evidence="3" id="KW-1185">Reference proteome</keyword>
<sequence length="269" mass="29222">MKVLVVGGSRNIGYFVSQRLLKKGATVTFLLRNKACFDNDQTIQPYIASGQARIVPGDALKEEDHQRAWDVAAEGEGEGVDTVIFTVGGLPKFSLTKGAIIEPPDLCTRCILNLLATFPKPGSGVPPPRLLLVSTMGLGPAAHDALPLAMKPLYSYLLRSPHADKLCMERAIAHVGGLTWSSEDIGEPSAEILPLGWDSRVGPEGWLKSFIVVRPAMLTDGKAKGAYRASGAEIPGAYYISRKDVAHFIVEQALSDWQKWEGKHVRITY</sequence>
<dbReference type="Gene3D" id="3.40.50.720">
    <property type="entry name" value="NAD(P)-binding Rossmann-like Domain"/>
    <property type="match status" value="1"/>
</dbReference>
<dbReference type="SUPFAM" id="SSF51735">
    <property type="entry name" value="NAD(P)-binding Rossmann-fold domains"/>
    <property type="match status" value="1"/>
</dbReference>